<dbReference type="AlphaFoldDB" id="A0A8B5VZX0"/>
<accession>A0A8B5VZX0</accession>
<evidence type="ECO:0000313" key="2">
    <source>
        <dbReference type="Proteomes" id="UP000316316"/>
    </source>
</evidence>
<comment type="caution">
    <text evidence="1">The sequence shown here is derived from an EMBL/GenBank/DDBJ whole genome shotgun (WGS) entry which is preliminary data.</text>
</comment>
<sequence>MIENLEKLCKHNSDPEADYLEPVEAIGMGGKITEKNSSRLQKLFFESFIKADIAPSMIVVEGEHYTAYFENQTENYSIPTSVEQIIRAMAKIAELYPAELYGVKEIFIPYNEENTVLTKNCPLEKRLNPDKDFYKVYGSKPTDLCQIVGDIKGEWIIGKDQPLEVGSPMLESERKGKQGTVYVMAPKTDCPTEFYHQTMKMSYENNLFVKEVICETNKQLFHKRLTKIIDSMFENDKLVLNDFQKILEKVSFEELTLLMCNTSGKGSVLISNEKNTQFLDFWTISSLQEFSASMPFVDKILDTCSDLFKHV</sequence>
<protein>
    <submittedName>
        <fullName evidence="1">Uncharacterized protein</fullName>
    </submittedName>
</protein>
<reference evidence="1 2" key="1">
    <citation type="submission" date="2017-10" db="EMBL/GenBank/DDBJ databases">
        <title>FDA dAtabase for Regulatory Grade micrObial Sequences (FDA-ARGOS): Supporting development and validation of Infectious Disease Dx tests.</title>
        <authorList>
            <person name="Campos J."/>
            <person name="Goldberg B."/>
            <person name="Tallon L.J."/>
            <person name="Sadzewicz L."/>
            <person name="Sengamalay N."/>
            <person name="Ott S."/>
            <person name="Godinez A."/>
            <person name="Nagaraj S."/>
            <person name="Vyas G."/>
            <person name="Aluvathingal J."/>
            <person name="Nadendla S."/>
            <person name="Geyer C."/>
            <person name="Nandy P."/>
            <person name="Hobson J."/>
            <person name="Sichtig H."/>
        </authorList>
    </citation>
    <scope>NUCLEOTIDE SEQUENCE [LARGE SCALE GENOMIC DNA]</scope>
    <source>
        <strain evidence="1 2">FDAARGOS_185</strain>
    </source>
</reference>
<proteinExistence type="predicted"/>
<name>A0A8B5VZX0_ENTAV</name>
<evidence type="ECO:0000313" key="1">
    <source>
        <dbReference type="EMBL" id="TRZ32764.1"/>
    </source>
</evidence>
<dbReference type="EMBL" id="PDXQ01000001">
    <property type="protein sequence ID" value="TRZ32764.1"/>
    <property type="molecule type" value="Genomic_DNA"/>
</dbReference>
<dbReference type="RefSeq" id="WP_144324464.1">
    <property type="nucleotide sequence ID" value="NZ_PDXQ01000001.1"/>
</dbReference>
<organism evidence="1 2">
    <name type="scientific">Enterococcus avium</name>
    <name type="common">Streptococcus avium</name>
    <dbReference type="NCBI Taxonomy" id="33945"/>
    <lineage>
        <taxon>Bacteria</taxon>
        <taxon>Bacillati</taxon>
        <taxon>Bacillota</taxon>
        <taxon>Bacilli</taxon>
        <taxon>Lactobacillales</taxon>
        <taxon>Enterococcaceae</taxon>
        <taxon>Enterococcus</taxon>
    </lineage>
</organism>
<gene>
    <name evidence="1" type="ORF">AUF17_01165</name>
</gene>
<dbReference type="Proteomes" id="UP000316316">
    <property type="component" value="Unassembled WGS sequence"/>
</dbReference>